<sequence>MEPHNETRWDAIQVAYFTSAATSNYLTAPIVFVHPDVETDGIEPWSEAGRTRRRRLPRSPSPDPIANHNPDWGLYHDKIFRQRRMAYQPDVIGSPIAHYTHKPKVFDGFLFYILRLVHLRDEHNVANQEFAPMTIDLESVSVVPTSEPRKGMLG</sequence>
<dbReference type="EMBL" id="BAAANC010000006">
    <property type="protein sequence ID" value="GAA1562211.1"/>
    <property type="molecule type" value="Genomic_DNA"/>
</dbReference>
<feature type="region of interest" description="Disordered" evidence="1">
    <location>
        <begin position="43"/>
        <end position="69"/>
    </location>
</feature>
<evidence type="ECO:0000256" key="1">
    <source>
        <dbReference type="SAM" id="MobiDB-lite"/>
    </source>
</evidence>
<reference evidence="2 3" key="1">
    <citation type="journal article" date="2019" name="Int. J. Syst. Evol. Microbiol.">
        <title>The Global Catalogue of Microorganisms (GCM) 10K type strain sequencing project: providing services to taxonomists for standard genome sequencing and annotation.</title>
        <authorList>
            <consortium name="The Broad Institute Genomics Platform"/>
            <consortium name="The Broad Institute Genome Sequencing Center for Infectious Disease"/>
            <person name="Wu L."/>
            <person name="Ma J."/>
        </authorList>
    </citation>
    <scope>NUCLEOTIDE SEQUENCE [LARGE SCALE GENOMIC DNA]</scope>
    <source>
        <strain evidence="2 3">JCM 14303</strain>
    </source>
</reference>
<organism evidence="2 3">
    <name type="scientific">Kribbella lupini</name>
    <dbReference type="NCBI Taxonomy" id="291602"/>
    <lineage>
        <taxon>Bacteria</taxon>
        <taxon>Bacillati</taxon>
        <taxon>Actinomycetota</taxon>
        <taxon>Actinomycetes</taxon>
        <taxon>Propionibacteriales</taxon>
        <taxon>Kribbellaceae</taxon>
        <taxon>Kribbella</taxon>
    </lineage>
</organism>
<proteinExistence type="predicted"/>
<comment type="caution">
    <text evidence="2">The sequence shown here is derived from an EMBL/GenBank/DDBJ whole genome shotgun (WGS) entry which is preliminary data.</text>
</comment>
<gene>
    <name evidence="2" type="ORF">GCM10009741_79550</name>
</gene>
<keyword evidence="3" id="KW-1185">Reference proteome</keyword>
<dbReference type="RefSeq" id="WP_344183753.1">
    <property type="nucleotide sequence ID" value="NZ_BAAANC010000006.1"/>
</dbReference>
<evidence type="ECO:0000313" key="3">
    <source>
        <dbReference type="Proteomes" id="UP001500363"/>
    </source>
</evidence>
<protein>
    <submittedName>
        <fullName evidence="2">Uncharacterized protein</fullName>
    </submittedName>
</protein>
<accession>A0ABN2CRP5</accession>
<evidence type="ECO:0000313" key="2">
    <source>
        <dbReference type="EMBL" id="GAA1562211.1"/>
    </source>
</evidence>
<name>A0ABN2CRP5_9ACTN</name>
<dbReference type="Proteomes" id="UP001500363">
    <property type="component" value="Unassembled WGS sequence"/>
</dbReference>